<dbReference type="AlphaFoldDB" id="J9HXY2"/>
<organism evidence="1 2">
    <name type="scientific">Aedes aegypti</name>
    <name type="common">Yellowfever mosquito</name>
    <name type="synonym">Culex aegypti</name>
    <dbReference type="NCBI Taxonomy" id="7159"/>
    <lineage>
        <taxon>Eukaryota</taxon>
        <taxon>Metazoa</taxon>
        <taxon>Ecdysozoa</taxon>
        <taxon>Arthropoda</taxon>
        <taxon>Hexapoda</taxon>
        <taxon>Insecta</taxon>
        <taxon>Pterygota</taxon>
        <taxon>Neoptera</taxon>
        <taxon>Endopterygota</taxon>
        <taxon>Diptera</taxon>
        <taxon>Nematocera</taxon>
        <taxon>Culicoidea</taxon>
        <taxon>Culicidae</taxon>
        <taxon>Culicinae</taxon>
        <taxon>Aedini</taxon>
        <taxon>Aedes</taxon>
        <taxon>Stegomyia</taxon>
    </lineage>
</organism>
<reference evidence="1" key="2">
    <citation type="journal article" date="2007" name="Science">
        <title>Genome sequence of Aedes aegypti, a major arbovirus vector.</title>
        <authorList>
            <person name="Nene V."/>
            <person name="Wortman J.R."/>
            <person name="Lawson D."/>
            <person name="Haas B."/>
            <person name="Kodira C."/>
            <person name="Tu Z.J."/>
            <person name="Loftus B."/>
            <person name="Xi Z."/>
            <person name="Megy K."/>
            <person name="Grabherr M."/>
            <person name="Ren Q."/>
            <person name="Zdobnov E.M."/>
            <person name="Lobo N.F."/>
            <person name="Campbell K.S."/>
            <person name="Brown S.E."/>
            <person name="Bonaldo M.F."/>
            <person name="Zhu J."/>
            <person name="Sinkins S.P."/>
            <person name="Hogenkamp D.G."/>
            <person name="Amedeo P."/>
            <person name="Arensburger P."/>
            <person name="Atkinson P.W."/>
            <person name="Bidwell S."/>
            <person name="Biedler J."/>
            <person name="Birney E."/>
            <person name="Bruggner R.V."/>
            <person name="Costas J."/>
            <person name="Coy M.R."/>
            <person name="Crabtree J."/>
            <person name="Crawford M."/>
            <person name="Debruyn B."/>
            <person name="Decaprio D."/>
            <person name="Eiglmeier K."/>
            <person name="Eisenstadt E."/>
            <person name="El-Dorry H."/>
            <person name="Gelbart W.M."/>
            <person name="Gomes S.L."/>
            <person name="Hammond M."/>
            <person name="Hannick L.I."/>
            <person name="Hogan J.R."/>
            <person name="Holmes M.H."/>
            <person name="Jaffe D."/>
            <person name="Johnston J.S."/>
            <person name="Kennedy R.C."/>
            <person name="Koo H."/>
            <person name="Kravitz S."/>
            <person name="Kriventseva E.V."/>
            <person name="Kulp D."/>
            <person name="Labutti K."/>
            <person name="Lee E."/>
            <person name="Li S."/>
            <person name="Lovin D.D."/>
            <person name="Mao C."/>
            <person name="Mauceli E."/>
            <person name="Menck C.F."/>
            <person name="Miller J.R."/>
            <person name="Montgomery P."/>
            <person name="Mori A."/>
            <person name="Nascimento A.L."/>
            <person name="Naveira H.F."/>
            <person name="Nusbaum C."/>
            <person name="O'leary S."/>
            <person name="Orvis J."/>
            <person name="Pertea M."/>
            <person name="Quesneville H."/>
            <person name="Reidenbach K.R."/>
            <person name="Rogers Y.H."/>
            <person name="Roth C.W."/>
            <person name="Schneider J.R."/>
            <person name="Schatz M."/>
            <person name="Shumway M."/>
            <person name="Stanke M."/>
            <person name="Stinson E.O."/>
            <person name="Tubio J.M."/>
            <person name="Vanzee J.P."/>
            <person name="Verjovski-Almeida S."/>
            <person name="Werner D."/>
            <person name="White O."/>
            <person name="Wyder S."/>
            <person name="Zeng Q."/>
            <person name="Zhao Q."/>
            <person name="Zhao Y."/>
            <person name="Hill C.A."/>
            <person name="Raikhel A.S."/>
            <person name="Soares M.B."/>
            <person name="Knudson D.L."/>
            <person name="Lee N.H."/>
            <person name="Galagan J."/>
            <person name="Salzberg S.L."/>
            <person name="Paulsen I.T."/>
            <person name="Dimopoulos G."/>
            <person name="Collins F.H."/>
            <person name="Birren B."/>
            <person name="Fraser-Liggett C.M."/>
            <person name="Severson D.W."/>
        </authorList>
    </citation>
    <scope>NUCLEOTIDE SEQUENCE [LARGE SCALE GENOMIC DNA]</scope>
    <source>
        <strain evidence="1">Liverpool</strain>
    </source>
</reference>
<dbReference type="EMBL" id="CH477196">
    <property type="protein sequence ID" value="EJY57340.1"/>
    <property type="molecule type" value="Genomic_DNA"/>
</dbReference>
<reference evidence="1" key="1">
    <citation type="submission" date="2005-10" db="EMBL/GenBank/DDBJ databases">
        <authorList>
            <person name="Loftus B.J."/>
            <person name="Nene V.M."/>
            <person name="Hannick L.I."/>
            <person name="Bidwell S."/>
            <person name="Haas B."/>
            <person name="Amedeo P."/>
            <person name="Orvis J."/>
            <person name="Wortman J.R."/>
            <person name="White O.R."/>
            <person name="Salzberg S."/>
            <person name="Shumway M."/>
            <person name="Koo H."/>
            <person name="Zhao Y."/>
            <person name="Holmes M."/>
            <person name="Miller J."/>
            <person name="Schatz M."/>
            <person name="Pop M."/>
            <person name="Pai G."/>
            <person name="Utterback T."/>
            <person name="Rogers Y.-H."/>
            <person name="Kravitz S."/>
            <person name="Fraser C.M."/>
        </authorList>
    </citation>
    <scope>NUCLEOTIDE SEQUENCE</scope>
    <source>
        <strain evidence="1">Liverpool</strain>
    </source>
</reference>
<gene>
    <name evidence="1" type="ORF">AaeL_AAEL017183</name>
</gene>
<sequence length="33" mass="3704">MKSECCISDYGEVPIGLMIMLEVRGQLIMVKCL</sequence>
<protein>
    <submittedName>
        <fullName evidence="1">AAEL017183-PA</fullName>
    </submittedName>
</protein>
<dbReference type="PaxDb" id="7159-AAEL017183-PA"/>
<accession>J9HXY2</accession>
<evidence type="ECO:0000313" key="1">
    <source>
        <dbReference type="EMBL" id="EJY57340.1"/>
    </source>
</evidence>
<evidence type="ECO:0000313" key="2">
    <source>
        <dbReference type="Proteomes" id="UP000682892"/>
    </source>
</evidence>
<name>J9HXY2_AEDAE</name>
<reference evidence="1" key="3">
    <citation type="submission" date="2012-09" db="EMBL/GenBank/DDBJ databases">
        <authorList>
            <consortium name="VectorBase"/>
        </authorList>
    </citation>
    <scope>NUCLEOTIDE SEQUENCE</scope>
    <source>
        <strain evidence="1">Liverpool</strain>
    </source>
</reference>
<proteinExistence type="predicted"/>
<dbReference type="Proteomes" id="UP000682892">
    <property type="component" value="Chromosome 1"/>
</dbReference>
<dbReference type="HOGENOM" id="CLU_3385089_0_0_1"/>